<reference evidence="3" key="1">
    <citation type="submission" date="2016-10" db="EMBL/GenBank/DDBJ databases">
        <authorList>
            <person name="Varghese N."/>
        </authorList>
    </citation>
    <scope>NUCLEOTIDE SEQUENCE [LARGE SCALE GENOMIC DNA]</scope>
    <source>
        <strain evidence="3">HL 19</strain>
    </source>
</reference>
<accession>A0A1G5B0C9</accession>
<dbReference type="GO" id="GO:0004190">
    <property type="term" value="F:aspartic-type endopeptidase activity"/>
    <property type="evidence" value="ECO:0007669"/>
    <property type="project" value="InterPro"/>
</dbReference>
<proteinExistence type="predicted"/>
<keyword evidence="1" id="KW-0732">Signal</keyword>
<keyword evidence="3" id="KW-1185">Reference proteome</keyword>
<feature type="chain" id="PRO_5010383931" evidence="1">
    <location>
        <begin position="26"/>
        <end position="257"/>
    </location>
</feature>
<dbReference type="OrthoDB" id="5448712at2"/>
<evidence type="ECO:0000256" key="1">
    <source>
        <dbReference type="SAM" id="SignalP"/>
    </source>
</evidence>
<dbReference type="InterPro" id="IPR020080">
    <property type="entry name" value="OM_adhesin/peptidase_omptin"/>
</dbReference>
<dbReference type="SUPFAM" id="SSF69917">
    <property type="entry name" value="OMPT-like"/>
    <property type="match status" value="1"/>
</dbReference>
<protein>
    <submittedName>
        <fullName evidence="2">Outer membrane protein beta-barrel domain-containing protein</fullName>
    </submittedName>
</protein>
<organism evidence="2 3">
    <name type="scientific">Thiohalorhabdus denitrificans</name>
    <dbReference type="NCBI Taxonomy" id="381306"/>
    <lineage>
        <taxon>Bacteria</taxon>
        <taxon>Pseudomonadati</taxon>
        <taxon>Pseudomonadota</taxon>
        <taxon>Gammaproteobacteria</taxon>
        <taxon>Thiohalorhabdales</taxon>
        <taxon>Thiohalorhabdaceae</taxon>
        <taxon>Thiohalorhabdus</taxon>
    </lineage>
</organism>
<feature type="signal peptide" evidence="1">
    <location>
        <begin position="1"/>
        <end position="25"/>
    </location>
</feature>
<dbReference type="Proteomes" id="UP000183104">
    <property type="component" value="Unassembled WGS sequence"/>
</dbReference>
<sequence>MVDPKAGGRFGVLLAALAGTAPAAAEDVVTVEAMAADFRYEEPKMEEHGPLFGVRAEWWDRYDTGKAIRVSGGVLAGGTDYDGVTWGGDPVETDTDDAVLWGGIRHGWPSGALEPYLGLGVRYWRQTLNGPGGYDRSHTYFYLPVGLSLGSPQRGPGWGWRARAEYRHLLGGMVVSELSDADPRVEDARNDLNNGLGLHGEVTVSYRDADGPAWNLSLYAEYWDLDRSDYDTIGLPDPVSEPANETTVVGLRAGAAF</sequence>
<dbReference type="EMBL" id="FMUN01000001">
    <property type="protein sequence ID" value="SCX83608.1"/>
    <property type="molecule type" value="Genomic_DNA"/>
</dbReference>
<dbReference type="RefSeq" id="WP_143004045.1">
    <property type="nucleotide sequence ID" value="NZ_FMUN01000001.1"/>
</dbReference>
<evidence type="ECO:0000313" key="2">
    <source>
        <dbReference type="EMBL" id="SCX83608.1"/>
    </source>
</evidence>
<gene>
    <name evidence="2" type="ORF">SAMN05661077_0619</name>
</gene>
<evidence type="ECO:0000313" key="3">
    <source>
        <dbReference type="Proteomes" id="UP000183104"/>
    </source>
</evidence>
<dbReference type="AlphaFoldDB" id="A0A1G5B0C9"/>
<name>A0A1G5B0C9_9GAMM</name>